<dbReference type="Proteomes" id="UP000221734">
    <property type="component" value="Chromosome Kuenenia_stuttgartiensis_MBR1"/>
</dbReference>
<sequence>MVYMPKKNVCEKVVFVLGVLSFFLLNSCAQTPAPRDEINLFATPFKLNAHSGSINKGFIEVLDKQGMPISGAKIKVFSTSPTVAVVKPEEITTDSLGKASVSIYGISPGGTKIIFSAEGRDASIDVIFSEH</sequence>
<dbReference type="InterPro" id="IPR008964">
    <property type="entry name" value="Invasin/intimin_cell_adhesion"/>
</dbReference>
<gene>
    <name evidence="2" type="ORF">KSMBR1_1686</name>
</gene>
<evidence type="ECO:0000256" key="1">
    <source>
        <dbReference type="SAM" id="SignalP"/>
    </source>
</evidence>
<dbReference type="SUPFAM" id="SSF49373">
    <property type="entry name" value="Invasin/intimin cell-adhesion fragments"/>
    <property type="match status" value="1"/>
</dbReference>
<keyword evidence="3" id="KW-1185">Reference proteome</keyword>
<dbReference type="KEGG" id="kst:KSMBR1_1686"/>
<feature type="chain" id="PRO_5012812994" description="Big-1 domain-containing protein" evidence="1">
    <location>
        <begin position="30"/>
        <end position="131"/>
    </location>
</feature>
<evidence type="ECO:0000313" key="2">
    <source>
        <dbReference type="EMBL" id="SOH04185.1"/>
    </source>
</evidence>
<proteinExistence type="predicted"/>
<keyword evidence="1" id="KW-0732">Signal</keyword>
<dbReference type="Gene3D" id="2.60.40.10">
    <property type="entry name" value="Immunoglobulins"/>
    <property type="match status" value="1"/>
</dbReference>
<evidence type="ECO:0000313" key="3">
    <source>
        <dbReference type="Proteomes" id="UP000221734"/>
    </source>
</evidence>
<dbReference type="EMBL" id="LT934425">
    <property type="protein sequence ID" value="SOH04185.1"/>
    <property type="molecule type" value="Genomic_DNA"/>
</dbReference>
<evidence type="ECO:0008006" key="4">
    <source>
        <dbReference type="Google" id="ProtNLM"/>
    </source>
</evidence>
<name>A0A2C9CEV8_KUEST</name>
<dbReference type="InterPro" id="IPR013783">
    <property type="entry name" value="Ig-like_fold"/>
</dbReference>
<organism evidence="2 3">
    <name type="scientific">Kuenenia stuttgartiensis</name>
    <dbReference type="NCBI Taxonomy" id="174633"/>
    <lineage>
        <taxon>Bacteria</taxon>
        <taxon>Pseudomonadati</taxon>
        <taxon>Planctomycetota</taxon>
        <taxon>Candidatus Brocadiia</taxon>
        <taxon>Candidatus Brocadiales</taxon>
        <taxon>Candidatus Brocadiaceae</taxon>
        <taxon>Candidatus Kuenenia</taxon>
    </lineage>
</organism>
<accession>A0A2C9CEV8</accession>
<dbReference type="AlphaFoldDB" id="A0A2C9CEV8"/>
<protein>
    <recommendedName>
        <fullName evidence="4">Big-1 domain-containing protein</fullName>
    </recommendedName>
</protein>
<feature type="signal peptide" evidence="1">
    <location>
        <begin position="1"/>
        <end position="29"/>
    </location>
</feature>
<reference evidence="3" key="1">
    <citation type="submission" date="2017-10" db="EMBL/GenBank/DDBJ databases">
        <authorList>
            <person name="Frank J."/>
        </authorList>
    </citation>
    <scope>NUCLEOTIDE SEQUENCE [LARGE SCALE GENOMIC DNA]</scope>
</reference>